<dbReference type="STRING" id="914234.M2RAH3"/>
<dbReference type="InterPro" id="IPR028020">
    <property type="entry name" value="ASX_DEUBAD_dom"/>
</dbReference>
<evidence type="ECO:0000256" key="1">
    <source>
        <dbReference type="SAM" id="MobiDB-lite"/>
    </source>
</evidence>
<feature type="region of interest" description="Disordered" evidence="1">
    <location>
        <begin position="192"/>
        <end position="212"/>
    </location>
</feature>
<dbReference type="Pfam" id="PF13919">
    <property type="entry name" value="ASXH"/>
    <property type="match status" value="1"/>
</dbReference>
<sequence>MDDSATATSRPRRTARPSAKVAAAATPSSSASNTPRKRKVQDPEKTSTNKLEYLLTNPKSKLTQLDISDALNYSNFLDLSQESQDSLVSLLPPTAFTTHQSTVSPTHVDHPAAESAENCAQTSAGPSNTGNMVQECTTATLEPAVFTSAHFLSAAHTFQDHLYSGWLTQKAADDIARFEEGVRAGTMHAEWKDEEWDAEHEQKTSAGKGKKAGPANLALLAQHDVVKEGDVLSYRREFPHLQITVEKDMLVQSINPRTHALTVHLLPATAQSLPTAVLVAGQEAPVANMLAIEDVSDPEELEAGVLDVDGRVGPGERSHPRPESFKPTAGLVTATIEVPQTQVIPTARIRAWKAFTVWRWRDEMRDAVDLQIVQERGGRERVGTLYYLREHSYG</sequence>
<proteinExistence type="predicted"/>
<feature type="region of interest" description="Disordered" evidence="1">
    <location>
        <begin position="100"/>
        <end position="129"/>
    </location>
</feature>
<evidence type="ECO:0000313" key="4">
    <source>
        <dbReference type="Proteomes" id="UP000016930"/>
    </source>
</evidence>
<keyword evidence="4" id="KW-1185">Reference proteome</keyword>
<dbReference type="Proteomes" id="UP000016930">
    <property type="component" value="Unassembled WGS sequence"/>
</dbReference>
<name>M2RAH3_CERS8</name>
<reference evidence="3 4" key="1">
    <citation type="journal article" date="2012" name="Proc. Natl. Acad. Sci. U.S.A.">
        <title>Comparative genomics of Ceriporiopsis subvermispora and Phanerochaete chrysosporium provide insight into selective ligninolysis.</title>
        <authorList>
            <person name="Fernandez-Fueyo E."/>
            <person name="Ruiz-Duenas F.J."/>
            <person name="Ferreira P."/>
            <person name="Floudas D."/>
            <person name="Hibbett D.S."/>
            <person name="Canessa P."/>
            <person name="Larrondo L.F."/>
            <person name="James T.Y."/>
            <person name="Seelenfreund D."/>
            <person name="Lobos S."/>
            <person name="Polanco R."/>
            <person name="Tello M."/>
            <person name="Honda Y."/>
            <person name="Watanabe T."/>
            <person name="Watanabe T."/>
            <person name="Ryu J.S."/>
            <person name="Kubicek C.P."/>
            <person name="Schmoll M."/>
            <person name="Gaskell J."/>
            <person name="Hammel K.E."/>
            <person name="St John F.J."/>
            <person name="Vanden Wymelenberg A."/>
            <person name="Sabat G."/>
            <person name="Splinter BonDurant S."/>
            <person name="Syed K."/>
            <person name="Yadav J.S."/>
            <person name="Doddapaneni H."/>
            <person name="Subramanian V."/>
            <person name="Lavin J.L."/>
            <person name="Oguiza J.A."/>
            <person name="Perez G."/>
            <person name="Pisabarro A.G."/>
            <person name="Ramirez L."/>
            <person name="Santoyo F."/>
            <person name="Master E."/>
            <person name="Coutinho P.M."/>
            <person name="Henrissat B."/>
            <person name="Lombard V."/>
            <person name="Magnuson J.K."/>
            <person name="Kuees U."/>
            <person name="Hori C."/>
            <person name="Igarashi K."/>
            <person name="Samejima M."/>
            <person name="Held B.W."/>
            <person name="Barry K.W."/>
            <person name="LaButti K.M."/>
            <person name="Lapidus A."/>
            <person name="Lindquist E.A."/>
            <person name="Lucas S.M."/>
            <person name="Riley R."/>
            <person name="Salamov A.A."/>
            <person name="Hoffmeister D."/>
            <person name="Schwenk D."/>
            <person name="Hadar Y."/>
            <person name="Yarden O."/>
            <person name="de Vries R.P."/>
            <person name="Wiebenga A."/>
            <person name="Stenlid J."/>
            <person name="Eastwood D."/>
            <person name="Grigoriev I.V."/>
            <person name="Berka R.M."/>
            <person name="Blanchette R.A."/>
            <person name="Kersten P."/>
            <person name="Martinez A.T."/>
            <person name="Vicuna R."/>
            <person name="Cullen D."/>
        </authorList>
    </citation>
    <scope>NUCLEOTIDE SEQUENCE [LARGE SCALE GENOMIC DNA]</scope>
    <source>
        <strain evidence="3 4">B</strain>
    </source>
</reference>
<dbReference type="AlphaFoldDB" id="M2RAH3"/>
<feature type="domain" description="ASX DEUBAD" evidence="2">
    <location>
        <begin position="42"/>
        <end position="202"/>
    </location>
</feature>
<dbReference type="OrthoDB" id="2289918at2759"/>
<accession>M2RAH3</accession>
<organism evidence="3 4">
    <name type="scientific">Ceriporiopsis subvermispora (strain B)</name>
    <name type="common">White-rot fungus</name>
    <name type="synonym">Gelatoporia subvermispora</name>
    <dbReference type="NCBI Taxonomy" id="914234"/>
    <lineage>
        <taxon>Eukaryota</taxon>
        <taxon>Fungi</taxon>
        <taxon>Dikarya</taxon>
        <taxon>Basidiomycota</taxon>
        <taxon>Agaricomycotina</taxon>
        <taxon>Agaricomycetes</taxon>
        <taxon>Polyporales</taxon>
        <taxon>Gelatoporiaceae</taxon>
        <taxon>Gelatoporia</taxon>
    </lineage>
</organism>
<protein>
    <recommendedName>
        <fullName evidence="2">ASX DEUBAD domain-containing protein</fullName>
    </recommendedName>
</protein>
<feature type="compositionally biased region" description="Low complexity" evidence="1">
    <location>
        <begin position="16"/>
        <end position="34"/>
    </location>
</feature>
<dbReference type="EMBL" id="KB445799">
    <property type="protein sequence ID" value="EMD35791.1"/>
    <property type="molecule type" value="Genomic_DNA"/>
</dbReference>
<gene>
    <name evidence="3" type="ORF">CERSUDRAFT_106500</name>
</gene>
<dbReference type="HOGENOM" id="CLU_758690_0_0_1"/>
<evidence type="ECO:0000259" key="2">
    <source>
        <dbReference type="Pfam" id="PF13919"/>
    </source>
</evidence>
<evidence type="ECO:0000313" key="3">
    <source>
        <dbReference type="EMBL" id="EMD35791.1"/>
    </source>
</evidence>
<feature type="region of interest" description="Disordered" evidence="1">
    <location>
        <begin position="1"/>
        <end position="53"/>
    </location>
</feature>
<feature type="compositionally biased region" description="Polar residues" evidence="1">
    <location>
        <begin position="118"/>
        <end position="129"/>
    </location>
</feature>